<accession>D8LU77</accession>
<sequence>MRLALAGLMVAVLRTGCAFCLHTGHLNCNSDGKGSVTHCVGLTRRGVYGRAKALSRSKTRRRMLRASWAEERLSGHARRIDNALEHVPEHEHEHRDATVVAGPLVRRRSRRVFETGNMGMATVVEGDRPPVMPSVGISMAGALPYPSSAAVYSISMHTAQGPAKPKMQLLYTNDKVANASETSDLEVCPEDSNILVDAASLVSPLWCQVRRCRPRRRSCTTQFLSPAGGGMLYSTSPVMFHIYWNVSMSTFLSLKRFRLFS</sequence>
<name>D8LU77_ECTSI</name>
<gene>
    <name evidence="2" type="ORF">Esi_0095_0091</name>
</gene>
<reference evidence="2 3" key="1">
    <citation type="journal article" date="2010" name="Nature">
        <title>The Ectocarpus genome and the independent evolution of multicellularity in brown algae.</title>
        <authorList>
            <person name="Cock J.M."/>
            <person name="Sterck L."/>
            <person name="Rouze P."/>
            <person name="Scornet D."/>
            <person name="Allen A.E."/>
            <person name="Amoutzias G."/>
            <person name="Anthouard V."/>
            <person name="Artiguenave F."/>
            <person name="Aury J.M."/>
            <person name="Badger J.H."/>
            <person name="Beszteri B."/>
            <person name="Billiau K."/>
            <person name="Bonnet E."/>
            <person name="Bothwell J.H."/>
            <person name="Bowler C."/>
            <person name="Boyen C."/>
            <person name="Brownlee C."/>
            <person name="Carrano C.J."/>
            <person name="Charrier B."/>
            <person name="Cho G.Y."/>
            <person name="Coelho S.M."/>
            <person name="Collen J."/>
            <person name="Corre E."/>
            <person name="Da Silva C."/>
            <person name="Delage L."/>
            <person name="Delaroque N."/>
            <person name="Dittami S.M."/>
            <person name="Doulbeau S."/>
            <person name="Elias M."/>
            <person name="Farnham G."/>
            <person name="Gachon C.M."/>
            <person name="Gschloessl B."/>
            <person name="Heesch S."/>
            <person name="Jabbari K."/>
            <person name="Jubin C."/>
            <person name="Kawai H."/>
            <person name="Kimura K."/>
            <person name="Kloareg B."/>
            <person name="Kupper F.C."/>
            <person name="Lang D."/>
            <person name="Le Bail A."/>
            <person name="Leblanc C."/>
            <person name="Lerouge P."/>
            <person name="Lohr M."/>
            <person name="Lopez P.J."/>
            <person name="Martens C."/>
            <person name="Maumus F."/>
            <person name="Michel G."/>
            <person name="Miranda-Saavedra D."/>
            <person name="Morales J."/>
            <person name="Moreau H."/>
            <person name="Motomura T."/>
            <person name="Nagasato C."/>
            <person name="Napoli C.A."/>
            <person name="Nelson D.R."/>
            <person name="Nyvall-Collen P."/>
            <person name="Peters A.F."/>
            <person name="Pommier C."/>
            <person name="Potin P."/>
            <person name="Poulain J."/>
            <person name="Quesneville H."/>
            <person name="Read B."/>
            <person name="Rensing S.A."/>
            <person name="Ritter A."/>
            <person name="Rousvoal S."/>
            <person name="Samanta M."/>
            <person name="Samson G."/>
            <person name="Schroeder D.C."/>
            <person name="Segurens B."/>
            <person name="Strittmatter M."/>
            <person name="Tonon T."/>
            <person name="Tregear J.W."/>
            <person name="Valentin K."/>
            <person name="von Dassow P."/>
            <person name="Yamagishi T."/>
            <person name="Van de Peer Y."/>
            <person name="Wincker P."/>
        </authorList>
    </citation>
    <scope>NUCLEOTIDE SEQUENCE [LARGE SCALE GENOMIC DNA]</scope>
    <source>
        <strain evidence="3">Ec32 / CCAP1310/4</strain>
    </source>
</reference>
<evidence type="ECO:0000256" key="1">
    <source>
        <dbReference type="SAM" id="SignalP"/>
    </source>
</evidence>
<organism evidence="2 3">
    <name type="scientific">Ectocarpus siliculosus</name>
    <name type="common">Brown alga</name>
    <name type="synonym">Conferva siliculosa</name>
    <dbReference type="NCBI Taxonomy" id="2880"/>
    <lineage>
        <taxon>Eukaryota</taxon>
        <taxon>Sar</taxon>
        <taxon>Stramenopiles</taxon>
        <taxon>Ochrophyta</taxon>
        <taxon>PX clade</taxon>
        <taxon>Phaeophyceae</taxon>
        <taxon>Ectocarpales</taxon>
        <taxon>Ectocarpaceae</taxon>
        <taxon>Ectocarpus</taxon>
    </lineage>
</organism>
<feature type="signal peptide" evidence="1">
    <location>
        <begin position="1"/>
        <end position="18"/>
    </location>
</feature>
<evidence type="ECO:0000313" key="2">
    <source>
        <dbReference type="EMBL" id="CBN78119.1"/>
    </source>
</evidence>
<feature type="chain" id="PRO_5003117582" evidence="1">
    <location>
        <begin position="19"/>
        <end position="261"/>
    </location>
</feature>
<dbReference type="AlphaFoldDB" id="D8LU77"/>
<dbReference type="EMBL" id="FN649744">
    <property type="protein sequence ID" value="CBN78119.1"/>
    <property type="molecule type" value="Genomic_DNA"/>
</dbReference>
<proteinExistence type="predicted"/>
<keyword evidence="3" id="KW-1185">Reference proteome</keyword>
<dbReference type="InParanoid" id="D8LU77"/>
<evidence type="ECO:0000313" key="3">
    <source>
        <dbReference type="Proteomes" id="UP000002630"/>
    </source>
</evidence>
<keyword evidence="1" id="KW-0732">Signal</keyword>
<protein>
    <submittedName>
        <fullName evidence="2">Uncharacterized protein</fullName>
    </submittedName>
</protein>
<dbReference type="EMBL" id="FN649191">
    <property type="protein sequence ID" value="CBN78119.1"/>
    <property type="molecule type" value="Genomic_DNA"/>
</dbReference>
<dbReference type="Proteomes" id="UP000002630">
    <property type="component" value="Linkage Group LG19"/>
</dbReference>